<keyword evidence="1" id="KW-1133">Transmembrane helix</keyword>
<evidence type="ECO:0000256" key="1">
    <source>
        <dbReference type="SAM" id="Phobius"/>
    </source>
</evidence>
<protein>
    <submittedName>
        <fullName evidence="2">Uncharacterized protein</fullName>
    </submittedName>
</protein>
<evidence type="ECO:0000313" key="2">
    <source>
        <dbReference type="EMBL" id="CAD2206361.1"/>
    </source>
</evidence>
<reference evidence="2 3" key="1">
    <citation type="submission" date="2020-08" db="EMBL/GenBank/DDBJ databases">
        <authorList>
            <person name="Koutsovoulos G."/>
            <person name="Danchin GJ E."/>
        </authorList>
    </citation>
    <scope>NUCLEOTIDE SEQUENCE [LARGE SCALE GENOMIC DNA]</scope>
</reference>
<organism evidence="2 3">
    <name type="scientific">Meloidogyne enterolobii</name>
    <name type="common">Root-knot nematode worm</name>
    <name type="synonym">Meloidogyne mayaguensis</name>
    <dbReference type="NCBI Taxonomy" id="390850"/>
    <lineage>
        <taxon>Eukaryota</taxon>
        <taxon>Metazoa</taxon>
        <taxon>Ecdysozoa</taxon>
        <taxon>Nematoda</taxon>
        <taxon>Chromadorea</taxon>
        <taxon>Rhabditida</taxon>
        <taxon>Tylenchina</taxon>
        <taxon>Tylenchomorpha</taxon>
        <taxon>Tylenchoidea</taxon>
        <taxon>Meloidogynidae</taxon>
        <taxon>Meloidogyninae</taxon>
        <taxon>Meloidogyne</taxon>
    </lineage>
</organism>
<comment type="caution">
    <text evidence="2">The sequence shown here is derived from an EMBL/GenBank/DDBJ whole genome shotgun (WGS) entry which is preliminary data.</text>
</comment>
<accession>A0A6V7Y4F8</accession>
<keyword evidence="1" id="KW-0812">Transmembrane</keyword>
<dbReference type="Proteomes" id="UP000580250">
    <property type="component" value="Unassembled WGS sequence"/>
</dbReference>
<sequence>MAKICRCTGIFFTDILAKQVHVIGLLWFAKAIASAVLLPTQKPFSSGRSIRKSLVRF</sequence>
<feature type="transmembrane region" description="Helical" evidence="1">
    <location>
        <begin position="20"/>
        <end position="38"/>
    </location>
</feature>
<keyword evidence="1" id="KW-0472">Membrane</keyword>
<dbReference type="AlphaFoldDB" id="A0A6V7Y4F8"/>
<gene>
    <name evidence="2" type="ORF">MENT_LOCUS60234</name>
</gene>
<dbReference type="EMBL" id="CAJEWN010003064">
    <property type="protein sequence ID" value="CAD2206361.1"/>
    <property type="molecule type" value="Genomic_DNA"/>
</dbReference>
<proteinExistence type="predicted"/>
<evidence type="ECO:0000313" key="3">
    <source>
        <dbReference type="Proteomes" id="UP000580250"/>
    </source>
</evidence>
<dbReference type="OrthoDB" id="78669at2759"/>
<name>A0A6V7Y4F8_MELEN</name>